<dbReference type="InterPro" id="IPR017564">
    <property type="entry name" value="Cyt_c_NrfB"/>
</dbReference>
<evidence type="ECO:0000256" key="1">
    <source>
        <dbReference type="SAM" id="Phobius"/>
    </source>
</evidence>
<sequence length="195" mass="22092">MGKVQFAIAIMLKSLLAFCLYGYSIYAVAESSDKKSEASPQRHEVTFIRDADYKCVQCHKDAKNTLLESHSEQALQQEGRELNCTNCHSNIGPEHRNGAEDVTKYFSAQSQPGTEKVYLDPEQILQANSVCMDCHQPETLREKSWTHDVHAKNLTCSNCHTVHAMDAKVLSFDHKQKIKLCVDCHSDFKAKEEEK</sequence>
<reference evidence="3 4" key="1">
    <citation type="journal article" date="2015" name="Genome Biol. Evol.">
        <title>The Dynamics of Genetic Interactions between Vibrio metoecus and Vibrio cholerae, Two Close Relatives Co-Occurring in the Environment.</title>
        <authorList>
            <person name="Orata F.D."/>
            <person name="Kirchberger P.C."/>
            <person name="Meheust R."/>
            <person name="Barlow E.J."/>
            <person name="Tarr C.L."/>
            <person name="Boucher Y."/>
        </authorList>
    </citation>
    <scope>NUCLEOTIDE SEQUENCE [LARGE SCALE GENOMIC DNA]</scope>
    <source>
        <strain evidence="3 4">08-2459</strain>
    </source>
</reference>
<dbReference type="NCBIfam" id="TIGR03146">
    <property type="entry name" value="cyt_nit_nrfB"/>
    <property type="match status" value="1"/>
</dbReference>
<proteinExistence type="predicted"/>
<feature type="transmembrane region" description="Helical" evidence="1">
    <location>
        <begin position="6"/>
        <end position="29"/>
    </location>
</feature>
<name>A0A0Q0PXI0_VIBMT</name>
<evidence type="ECO:0000313" key="4">
    <source>
        <dbReference type="Proteomes" id="UP000053724"/>
    </source>
</evidence>
<organism evidence="3 4">
    <name type="scientific">Vibrio metoecus</name>
    <dbReference type="NCBI Taxonomy" id="1481663"/>
    <lineage>
        <taxon>Bacteria</taxon>
        <taxon>Pseudomonadati</taxon>
        <taxon>Pseudomonadota</taxon>
        <taxon>Gammaproteobacteria</taxon>
        <taxon>Vibrionales</taxon>
        <taxon>Vibrionaceae</taxon>
        <taxon>Vibrio</taxon>
    </lineage>
</organism>
<dbReference type="EMBL" id="LCUF01000001">
    <property type="protein sequence ID" value="KQA24657.1"/>
    <property type="molecule type" value="Genomic_DNA"/>
</dbReference>
<dbReference type="Proteomes" id="UP000053724">
    <property type="component" value="Unassembled WGS sequence"/>
</dbReference>
<gene>
    <name evidence="3" type="ORF">AAY55_00850</name>
</gene>
<keyword evidence="1" id="KW-0472">Membrane</keyword>
<dbReference type="GO" id="GO:0042597">
    <property type="term" value="C:periplasmic space"/>
    <property type="evidence" value="ECO:0007669"/>
    <property type="project" value="InterPro"/>
</dbReference>
<dbReference type="PATRIC" id="fig|1481663.8.peg.256"/>
<dbReference type="SUPFAM" id="SSF48695">
    <property type="entry name" value="Multiheme cytochromes"/>
    <property type="match status" value="1"/>
</dbReference>
<dbReference type="InterPro" id="IPR036280">
    <property type="entry name" value="Multihaem_cyt_sf"/>
</dbReference>
<keyword evidence="1" id="KW-1133">Transmembrane helix</keyword>
<dbReference type="Gene3D" id="1.10.1130.10">
    <property type="entry name" value="Flavocytochrome C3, Chain A"/>
    <property type="match status" value="1"/>
</dbReference>
<comment type="caution">
    <text evidence="3">The sequence shown here is derived from an EMBL/GenBank/DDBJ whole genome shotgun (WGS) entry which is preliminary data.</text>
</comment>
<dbReference type="RefSeq" id="WP_055027168.1">
    <property type="nucleotide sequence ID" value="NZ_CP035688.1"/>
</dbReference>
<keyword evidence="3" id="KW-0378">Hydrolase</keyword>
<keyword evidence="1" id="KW-0812">Transmembrane</keyword>
<protein>
    <submittedName>
        <fullName evidence="3">Cysteine hydrolase</fullName>
    </submittedName>
</protein>
<evidence type="ECO:0000313" key="3">
    <source>
        <dbReference type="EMBL" id="KQA24657.1"/>
    </source>
</evidence>
<accession>A0A0Q0PXI0</accession>
<dbReference type="GO" id="GO:0020037">
    <property type="term" value="F:heme binding"/>
    <property type="evidence" value="ECO:0007669"/>
    <property type="project" value="InterPro"/>
</dbReference>
<dbReference type="Pfam" id="PF22678">
    <property type="entry name" value="Cytochrom_c_NrfB-like"/>
    <property type="match status" value="1"/>
</dbReference>
<dbReference type="AlphaFoldDB" id="A0A0Q0PXI0"/>
<dbReference type="NCBIfam" id="NF008659">
    <property type="entry name" value="PRK11659.1"/>
    <property type="match status" value="1"/>
</dbReference>
<dbReference type="InterPro" id="IPR053875">
    <property type="entry name" value="Cytochrom_c_NrfB-like_dom"/>
</dbReference>
<dbReference type="GO" id="GO:0016787">
    <property type="term" value="F:hydrolase activity"/>
    <property type="evidence" value="ECO:0007669"/>
    <property type="project" value="UniProtKB-KW"/>
</dbReference>
<feature type="domain" description="Cytochrome c-type protein NrfB-like" evidence="2">
    <location>
        <begin position="84"/>
        <end position="184"/>
    </location>
</feature>
<evidence type="ECO:0000259" key="2">
    <source>
        <dbReference type="Pfam" id="PF22678"/>
    </source>
</evidence>